<dbReference type="InterPro" id="IPR004846">
    <property type="entry name" value="T2SS/T3SS_dom"/>
</dbReference>
<protein>
    <submittedName>
        <fullName evidence="4">Type ii/iv secretion system secretin rcpa/cpac, associated with flp pilus assembly</fullName>
    </submittedName>
</protein>
<dbReference type="PRINTS" id="PR00811">
    <property type="entry name" value="BCTERIALGSPD"/>
</dbReference>
<proteinExistence type="predicted"/>
<evidence type="ECO:0000259" key="2">
    <source>
        <dbReference type="Pfam" id="PF00263"/>
    </source>
</evidence>
<dbReference type="PANTHER" id="PTHR30332:SF17">
    <property type="entry name" value="TYPE IV PILIATION SYSTEM PROTEIN DR_0774-RELATED"/>
    <property type="match status" value="1"/>
</dbReference>
<comment type="caution">
    <text evidence="4">The sequence shown here is derived from an EMBL/GenBank/DDBJ whole genome shotgun (WGS) entry which is preliminary data.</text>
</comment>
<dbReference type="GO" id="GO:0009306">
    <property type="term" value="P:protein secretion"/>
    <property type="evidence" value="ECO:0007669"/>
    <property type="project" value="InterPro"/>
</dbReference>
<accession>A0A0W8G778</accession>
<evidence type="ECO:0000256" key="1">
    <source>
        <dbReference type="SAM" id="MobiDB-lite"/>
    </source>
</evidence>
<dbReference type="InterPro" id="IPR050810">
    <property type="entry name" value="Bact_Secretion_Sys_Channel"/>
</dbReference>
<dbReference type="AlphaFoldDB" id="A0A0W8G778"/>
<sequence length="519" mass="55572">MTSATPRTLSRLRAMTVWALAWLVVFSGPSFAGVISAAPPSVRSAHRLELAMGKSIIYTSTRGDIGRVSVAKPEIANFVMLSAKQVYITGEAPGVTSLTVWDRSDKVMDIYDLDVAPDVSRLKRMLHDILPGETGLAVMASQDSITLSGSVRNSENLKKALTLAEVHAPGKVVNLITVGGVHQVMLEVRVAEMSKDIANRMGININAISQGDFAYSLLGGLTSLDGSIMDIINSQYDYFYQSDGQDIVFPPISAKSSTFQPRQEQGTAVVNNATGVVRYNTNYGQPNNVTWTGVVDVLKKNGLAKILAEPTLVCLDGQKAYFNAGGEIPYAISSAFNQGIEWKDYGVKLEFSPTVLADDRINLVMQQEVSEIDDSISTSAGPALLSRKASTTIELGDGQSFAIAGMLKQVSGESLDKFPGLGDIPILGSLFKSTQFRNKETELVIIITAHLAKPLDKSAIQLPTDGYTPPDDLEFFLNIAPDPVAEKKATPAKSATGSGLDGQFGAALPPVAQARELSR</sequence>
<feature type="region of interest" description="Disordered" evidence="1">
    <location>
        <begin position="487"/>
        <end position="507"/>
    </location>
</feature>
<gene>
    <name evidence="4" type="ORF">ASZ90_001156</name>
</gene>
<evidence type="ECO:0000313" key="4">
    <source>
        <dbReference type="EMBL" id="KUG28976.1"/>
    </source>
</evidence>
<dbReference type="EMBL" id="LNQE01000149">
    <property type="protein sequence ID" value="KUG28976.1"/>
    <property type="molecule type" value="Genomic_DNA"/>
</dbReference>
<dbReference type="Pfam" id="PF13629">
    <property type="entry name" value="T2SS-T3SS_pil_N"/>
    <property type="match status" value="1"/>
</dbReference>
<dbReference type="InterPro" id="IPR001775">
    <property type="entry name" value="GspD/PilQ"/>
</dbReference>
<feature type="domain" description="Pilus formation protein N-terminal" evidence="3">
    <location>
        <begin position="45"/>
        <end position="115"/>
    </location>
</feature>
<name>A0A0W8G778_9ZZZZ</name>
<dbReference type="PANTHER" id="PTHR30332">
    <property type="entry name" value="PROBABLE GENERAL SECRETION PATHWAY PROTEIN D"/>
    <property type="match status" value="1"/>
</dbReference>
<dbReference type="InterPro" id="IPR032789">
    <property type="entry name" value="T2SS-T3SS_pil_N"/>
</dbReference>
<reference evidence="4" key="1">
    <citation type="journal article" date="2015" name="Proc. Natl. Acad. Sci. U.S.A.">
        <title>Networks of energetic and metabolic interactions define dynamics in microbial communities.</title>
        <authorList>
            <person name="Embree M."/>
            <person name="Liu J.K."/>
            <person name="Al-Bassam M.M."/>
            <person name="Zengler K."/>
        </authorList>
    </citation>
    <scope>NUCLEOTIDE SEQUENCE</scope>
</reference>
<dbReference type="Pfam" id="PF00263">
    <property type="entry name" value="Secretin"/>
    <property type="match status" value="1"/>
</dbReference>
<dbReference type="GO" id="GO:0015627">
    <property type="term" value="C:type II protein secretion system complex"/>
    <property type="evidence" value="ECO:0007669"/>
    <property type="project" value="TreeGrafter"/>
</dbReference>
<organism evidence="4">
    <name type="scientific">hydrocarbon metagenome</name>
    <dbReference type="NCBI Taxonomy" id="938273"/>
    <lineage>
        <taxon>unclassified sequences</taxon>
        <taxon>metagenomes</taxon>
        <taxon>ecological metagenomes</taxon>
    </lineage>
</organism>
<evidence type="ECO:0000259" key="3">
    <source>
        <dbReference type="Pfam" id="PF13629"/>
    </source>
</evidence>
<feature type="domain" description="Type II/III secretion system secretin-like" evidence="2">
    <location>
        <begin position="298"/>
        <end position="451"/>
    </location>
</feature>